<dbReference type="SUPFAM" id="SSF53850">
    <property type="entry name" value="Periplasmic binding protein-like II"/>
    <property type="match status" value="1"/>
</dbReference>
<dbReference type="Gene3D" id="3.40.190.120">
    <property type="entry name" value="Osmoprotection protein (prox), domain 2"/>
    <property type="match status" value="1"/>
</dbReference>
<dbReference type="AlphaFoldDB" id="A0A346Y439"/>
<dbReference type="PROSITE" id="PS51257">
    <property type="entry name" value="PROKAR_LIPOPROTEIN"/>
    <property type="match status" value="1"/>
</dbReference>
<dbReference type="InterPro" id="IPR007210">
    <property type="entry name" value="ABC_Gly_betaine_transp_sub-bd"/>
</dbReference>
<sequence length="341" mass="36861">MPPKEEHVIQRFTPRMFIALFAVLAMLGAACSDSGDDAGSDGGDETTSDGGGESSGDGALSEFDLEGQSVTVGSKDFTEQLVLGEIYVQALEAAGASVTNQVNLGGTAVAREALLAGEIDLYPEYNGTGWTVHLGNEDPSFDSEELTTNVREADLEENSIRWVSQAPFNNTYGFAAGPDFVEENGELDLQGMADYIAENPSATVCMESEFPSRPDGLVLFENETGFTIPQDQIVILDTGIIYNDTATGECTFGEIFTTDGRIPALELDVIDAEGVFILYNVSANLRDEVYGEHPDAYEEIFELIHEPLTKERMAELNSFVSVEGEEPADVARQYLEDEGLI</sequence>
<accession>A0A346Y439</accession>
<gene>
    <name evidence="3" type="ORF">DVS28_a4575</name>
</gene>
<evidence type="ECO:0000259" key="2">
    <source>
        <dbReference type="Pfam" id="PF04069"/>
    </source>
</evidence>
<dbReference type="GO" id="GO:0043190">
    <property type="term" value="C:ATP-binding cassette (ABC) transporter complex"/>
    <property type="evidence" value="ECO:0007669"/>
    <property type="project" value="InterPro"/>
</dbReference>
<keyword evidence="4" id="KW-1185">Reference proteome</keyword>
<feature type="region of interest" description="Disordered" evidence="1">
    <location>
        <begin position="34"/>
        <end position="61"/>
    </location>
</feature>
<dbReference type="EMBL" id="CP031165">
    <property type="protein sequence ID" value="AXV09236.1"/>
    <property type="molecule type" value="Genomic_DNA"/>
</dbReference>
<reference evidence="3 4" key="1">
    <citation type="submission" date="2018-09" db="EMBL/GenBank/DDBJ databases">
        <title>Complete genome sequence of Euzebya sp. DY32-46 isolated from seawater of Pacific Ocean.</title>
        <authorList>
            <person name="Xu L."/>
            <person name="Wu Y.-H."/>
            <person name="Xu X.-W."/>
        </authorList>
    </citation>
    <scope>NUCLEOTIDE SEQUENCE [LARGE SCALE GENOMIC DNA]</scope>
    <source>
        <strain evidence="3 4">DY32-46</strain>
    </source>
</reference>
<evidence type="ECO:0000256" key="1">
    <source>
        <dbReference type="SAM" id="MobiDB-lite"/>
    </source>
</evidence>
<protein>
    <submittedName>
        <fullName evidence="3">L-proline glycine betaine binding ABC transporter protein ProX</fullName>
    </submittedName>
</protein>
<evidence type="ECO:0000313" key="4">
    <source>
        <dbReference type="Proteomes" id="UP000264006"/>
    </source>
</evidence>
<dbReference type="KEGG" id="euz:DVS28_a4575"/>
<dbReference type="Pfam" id="PF04069">
    <property type="entry name" value="OpuAC"/>
    <property type="match status" value="1"/>
</dbReference>
<name>A0A346Y439_9ACTN</name>
<feature type="compositionally biased region" description="Acidic residues" evidence="1">
    <location>
        <begin position="34"/>
        <end position="47"/>
    </location>
</feature>
<dbReference type="Proteomes" id="UP000264006">
    <property type="component" value="Chromosome"/>
</dbReference>
<proteinExistence type="predicted"/>
<feature type="domain" description="ABC-type glycine betaine transport system substrate-binding" evidence="2">
    <location>
        <begin position="69"/>
        <end position="336"/>
    </location>
</feature>
<organism evidence="3 4">
    <name type="scientific">Euzebya pacifica</name>
    <dbReference type="NCBI Taxonomy" id="1608957"/>
    <lineage>
        <taxon>Bacteria</taxon>
        <taxon>Bacillati</taxon>
        <taxon>Actinomycetota</taxon>
        <taxon>Nitriliruptoria</taxon>
        <taxon>Euzebyales</taxon>
    </lineage>
</organism>
<dbReference type="GO" id="GO:0022857">
    <property type="term" value="F:transmembrane transporter activity"/>
    <property type="evidence" value="ECO:0007669"/>
    <property type="project" value="InterPro"/>
</dbReference>
<evidence type="ECO:0000313" key="3">
    <source>
        <dbReference type="EMBL" id="AXV09236.1"/>
    </source>
</evidence>
<dbReference type="Gene3D" id="3.40.190.10">
    <property type="entry name" value="Periplasmic binding protein-like II"/>
    <property type="match status" value="1"/>
</dbReference>